<name>A0A1M6S6I4_9BACT</name>
<keyword evidence="1" id="KW-0472">Membrane</keyword>
<dbReference type="AlphaFoldDB" id="A0A1M6S6I4"/>
<evidence type="ECO:0000313" key="2">
    <source>
        <dbReference type="EMBL" id="SHK40158.1"/>
    </source>
</evidence>
<accession>A0A1M6S6I4</accession>
<feature type="transmembrane region" description="Helical" evidence="1">
    <location>
        <begin position="12"/>
        <end position="32"/>
    </location>
</feature>
<evidence type="ECO:0000313" key="3">
    <source>
        <dbReference type="Proteomes" id="UP000184275"/>
    </source>
</evidence>
<dbReference type="EMBL" id="FRAW01000005">
    <property type="protein sequence ID" value="SHK40158.1"/>
    <property type="molecule type" value="Genomic_DNA"/>
</dbReference>
<keyword evidence="1" id="KW-0812">Transmembrane</keyword>
<evidence type="ECO:0008006" key="4">
    <source>
        <dbReference type="Google" id="ProtNLM"/>
    </source>
</evidence>
<proteinExistence type="predicted"/>
<evidence type="ECO:0000256" key="1">
    <source>
        <dbReference type="SAM" id="Phobius"/>
    </source>
</evidence>
<keyword evidence="3" id="KW-1185">Reference proteome</keyword>
<organism evidence="2 3">
    <name type="scientific">Fibrobacter intestinalis</name>
    <dbReference type="NCBI Taxonomy" id="28122"/>
    <lineage>
        <taxon>Bacteria</taxon>
        <taxon>Pseudomonadati</taxon>
        <taxon>Fibrobacterota</taxon>
        <taxon>Fibrobacteria</taxon>
        <taxon>Fibrobacterales</taxon>
        <taxon>Fibrobacteraceae</taxon>
        <taxon>Fibrobacter</taxon>
    </lineage>
</organism>
<dbReference type="RefSeq" id="WP_073302909.1">
    <property type="nucleotide sequence ID" value="NZ_FRAW01000005.1"/>
</dbReference>
<sequence length="153" mass="16918">MNGRNGQNGKKGFGIVEVLVSIAVLGFLYAALNHLQTGNRDALLRIRGRDGAIEVAQQIVDSLNNMGLALLREDTIRFEGISRTWRGQPGLISHDMTVEYSALVLTSPDSSFLASDSSDYENVSHVYAKRVLITVSWPFKNSLQSIQLSRIIR</sequence>
<reference evidence="3" key="1">
    <citation type="submission" date="2016-11" db="EMBL/GenBank/DDBJ databases">
        <authorList>
            <person name="Varghese N."/>
            <person name="Submissions S."/>
        </authorList>
    </citation>
    <scope>NUCLEOTIDE SEQUENCE [LARGE SCALE GENOMIC DNA]</scope>
    <source>
        <strain evidence="3">UWOS</strain>
    </source>
</reference>
<protein>
    <recommendedName>
        <fullName evidence="4">Prepilin-type N-terminal cleavage/methylation domain-containing protein</fullName>
    </recommendedName>
</protein>
<dbReference type="Proteomes" id="UP000184275">
    <property type="component" value="Unassembled WGS sequence"/>
</dbReference>
<gene>
    <name evidence="2" type="ORF">SAMN05720469_10550</name>
</gene>
<keyword evidence="1" id="KW-1133">Transmembrane helix</keyword>